<feature type="signal peptide" evidence="6">
    <location>
        <begin position="1"/>
        <end position="28"/>
    </location>
</feature>
<feature type="region of interest" description="Disordered" evidence="5">
    <location>
        <begin position="270"/>
        <end position="292"/>
    </location>
</feature>
<reference evidence="7 8" key="1">
    <citation type="submission" date="2024-06" db="EMBL/GenBank/DDBJ databases">
        <title>A chromosome level genome sequence of Diviner's sage (Salvia divinorum).</title>
        <authorList>
            <person name="Ford S.A."/>
            <person name="Ro D.-K."/>
            <person name="Ness R.W."/>
            <person name="Phillips M.A."/>
        </authorList>
    </citation>
    <scope>NUCLEOTIDE SEQUENCE [LARGE SCALE GENOMIC DNA]</scope>
    <source>
        <strain evidence="7">SAF-2024a</strain>
        <tissue evidence="7">Leaf</tissue>
    </source>
</reference>
<evidence type="ECO:0000256" key="2">
    <source>
        <dbReference type="ARBA" id="ARBA00022801"/>
    </source>
</evidence>
<keyword evidence="3" id="KW-0326">Glycosidase</keyword>
<evidence type="ECO:0000256" key="1">
    <source>
        <dbReference type="ARBA" id="ARBA00008773"/>
    </source>
</evidence>
<keyword evidence="6" id="KW-0732">Signal</keyword>
<evidence type="ECO:0000256" key="3">
    <source>
        <dbReference type="ARBA" id="ARBA00023295"/>
    </source>
</evidence>
<dbReference type="GO" id="GO:0016798">
    <property type="term" value="F:hydrolase activity, acting on glycosyl bonds"/>
    <property type="evidence" value="ECO:0007669"/>
    <property type="project" value="UniProtKB-KW"/>
</dbReference>
<gene>
    <name evidence="7" type="ORF">AAHA92_20821</name>
</gene>
<evidence type="ECO:0000256" key="6">
    <source>
        <dbReference type="SAM" id="SignalP"/>
    </source>
</evidence>
<dbReference type="AlphaFoldDB" id="A0ABD1GJL1"/>
<dbReference type="InterPro" id="IPR017853">
    <property type="entry name" value="GH"/>
</dbReference>
<comment type="similarity">
    <text evidence="1 4">Belongs to the glycosyl hydrolase 17 family.</text>
</comment>
<keyword evidence="8" id="KW-1185">Reference proteome</keyword>
<dbReference type="Gene3D" id="3.20.20.80">
    <property type="entry name" value="Glycosidases"/>
    <property type="match status" value="1"/>
</dbReference>
<accession>A0ABD1GJL1</accession>
<dbReference type="EMBL" id="JBEAFC010000008">
    <property type="protein sequence ID" value="KAL1543905.1"/>
    <property type="molecule type" value="Genomic_DNA"/>
</dbReference>
<feature type="chain" id="PRO_5044875996" evidence="6">
    <location>
        <begin position="29"/>
        <end position="368"/>
    </location>
</feature>
<evidence type="ECO:0000313" key="7">
    <source>
        <dbReference type="EMBL" id="KAL1543905.1"/>
    </source>
</evidence>
<protein>
    <submittedName>
        <fullName evidence="7">Glucan endo-1,3-beta-glucosidase BG3</fullName>
    </submittedName>
</protein>
<dbReference type="InterPro" id="IPR000490">
    <property type="entry name" value="Glyco_hydro_17"/>
</dbReference>
<organism evidence="7 8">
    <name type="scientific">Salvia divinorum</name>
    <name type="common">Maria pastora</name>
    <name type="synonym">Diviner's sage</name>
    <dbReference type="NCBI Taxonomy" id="28513"/>
    <lineage>
        <taxon>Eukaryota</taxon>
        <taxon>Viridiplantae</taxon>
        <taxon>Streptophyta</taxon>
        <taxon>Embryophyta</taxon>
        <taxon>Tracheophyta</taxon>
        <taxon>Spermatophyta</taxon>
        <taxon>Magnoliopsida</taxon>
        <taxon>eudicotyledons</taxon>
        <taxon>Gunneridae</taxon>
        <taxon>Pentapetalae</taxon>
        <taxon>asterids</taxon>
        <taxon>lamiids</taxon>
        <taxon>Lamiales</taxon>
        <taxon>Lamiaceae</taxon>
        <taxon>Nepetoideae</taxon>
        <taxon>Mentheae</taxon>
        <taxon>Salviinae</taxon>
        <taxon>Salvia</taxon>
        <taxon>Salvia subgen. Calosphace</taxon>
    </lineage>
</organism>
<name>A0ABD1GJL1_SALDI</name>
<dbReference type="Pfam" id="PF00332">
    <property type="entry name" value="Glyco_hydro_17"/>
    <property type="match status" value="2"/>
</dbReference>
<dbReference type="PANTHER" id="PTHR32227">
    <property type="entry name" value="GLUCAN ENDO-1,3-BETA-GLUCOSIDASE BG1-RELATED-RELATED"/>
    <property type="match status" value="1"/>
</dbReference>
<comment type="caution">
    <text evidence="7">The sequence shown here is derived from an EMBL/GenBank/DDBJ whole genome shotgun (WGS) entry which is preliminary data.</text>
</comment>
<evidence type="ECO:0000256" key="5">
    <source>
        <dbReference type="SAM" id="MobiDB-lite"/>
    </source>
</evidence>
<dbReference type="SUPFAM" id="SSF51445">
    <property type="entry name" value="(Trans)glycosidases"/>
    <property type="match status" value="1"/>
</dbReference>
<sequence length="368" mass="40909">MASTDNNLKLTMLLFCVLMVTSFHLTAGQVGTFYGRLGNNLPSSAATVRLYQQNNIRRMRLFDPHGPTLRSLNGTNIRLMMGVAHSDLRDLANCPQAATAWVRRNILRFPNVTFRQIIVGNEIEPASELGPFVFPAMQNVYRAVRAAGLGGQIKVSTSININLLNRYSPPQAARFKCSVNWFIRPIVEFVTETGAPLHFNVFPFYAYLNDRRNINLSFALLQPNSGVVLGGVYYDNLFYVIYDAFIAAVDKIVAAAPPLSVQVIGEEEKAGKKKGHTAGSGHSSDGKTKFDSTTALTDGPINTIGNARIYINNLMRVVRNGTPMRPGQPIETYIVSMFDENLRPGPSYDRHFGIFLPNGQPKFPFRFR</sequence>
<dbReference type="InterPro" id="IPR044965">
    <property type="entry name" value="Glyco_hydro_17_plant"/>
</dbReference>
<evidence type="ECO:0000256" key="4">
    <source>
        <dbReference type="RuleBase" id="RU004335"/>
    </source>
</evidence>
<keyword evidence="2" id="KW-0378">Hydrolase</keyword>
<dbReference type="Proteomes" id="UP001567538">
    <property type="component" value="Unassembled WGS sequence"/>
</dbReference>
<evidence type="ECO:0000313" key="8">
    <source>
        <dbReference type="Proteomes" id="UP001567538"/>
    </source>
</evidence>
<proteinExistence type="inferred from homology"/>